<protein>
    <submittedName>
        <fullName evidence="1">Uncharacterized protein</fullName>
    </submittedName>
</protein>
<keyword evidence="2" id="KW-1185">Reference proteome</keyword>
<reference evidence="2" key="1">
    <citation type="submission" date="2014-03" db="EMBL/GenBank/DDBJ databases">
        <title>The Genome Sequence of Puccinia striiformis f. sp. tritici PST-78.</title>
        <authorList>
            <consortium name="The Broad Institute Genome Sequencing Platform"/>
            <person name="Cuomo C."/>
            <person name="Hulbert S."/>
            <person name="Chen X."/>
            <person name="Walker B."/>
            <person name="Young S.K."/>
            <person name="Zeng Q."/>
            <person name="Gargeya S."/>
            <person name="Fitzgerald M."/>
            <person name="Haas B."/>
            <person name="Abouelleil A."/>
            <person name="Alvarado L."/>
            <person name="Arachchi H.M."/>
            <person name="Berlin A.M."/>
            <person name="Chapman S.B."/>
            <person name="Goldberg J."/>
            <person name="Griggs A."/>
            <person name="Gujja S."/>
            <person name="Hansen M."/>
            <person name="Howarth C."/>
            <person name="Imamovic A."/>
            <person name="Larimer J."/>
            <person name="McCowan C."/>
            <person name="Montmayeur A."/>
            <person name="Murphy C."/>
            <person name="Neiman D."/>
            <person name="Pearson M."/>
            <person name="Priest M."/>
            <person name="Roberts A."/>
            <person name="Saif S."/>
            <person name="Shea T."/>
            <person name="Sisk P."/>
            <person name="Sykes S."/>
            <person name="Wortman J."/>
            <person name="Nusbaum C."/>
            <person name="Birren B."/>
        </authorList>
    </citation>
    <scope>NUCLEOTIDE SEQUENCE [LARGE SCALE GENOMIC DNA]</scope>
    <source>
        <strain evidence="2">race PST-78</strain>
    </source>
</reference>
<dbReference type="AlphaFoldDB" id="A0A0L0UK18"/>
<evidence type="ECO:0000313" key="2">
    <source>
        <dbReference type="Proteomes" id="UP000054564"/>
    </source>
</evidence>
<name>A0A0L0UK18_9BASI</name>
<dbReference type="EMBL" id="AJIL01005604">
    <property type="protein sequence ID" value="KNE87383.1"/>
    <property type="molecule type" value="Genomic_DNA"/>
</dbReference>
<proteinExistence type="predicted"/>
<gene>
    <name evidence="1" type="ORF">PSTG_19232</name>
</gene>
<accession>A0A0L0UK18</accession>
<dbReference type="Proteomes" id="UP000054564">
    <property type="component" value="Unassembled WGS sequence"/>
</dbReference>
<dbReference type="OrthoDB" id="10631957at2759"/>
<sequence>MKMLDTERFIAYSTRARSLQNMANFDATPGTAVDDFALAESVYLGSSVELQNLITNHQLLLASPFTYSAFEFRVTGFHEGLRKLRAVRVRPAASSSPSSIASALSFSLRHFLIASTATGRQVADNNKSGLSLRK</sequence>
<feature type="non-terminal residue" evidence="1">
    <location>
        <position position="134"/>
    </location>
</feature>
<comment type="caution">
    <text evidence="1">The sequence shown here is derived from an EMBL/GenBank/DDBJ whole genome shotgun (WGS) entry which is preliminary data.</text>
</comment>
<organism evidence="1 2">
    <name type="scientific">Puccinia striiformis f. sp. tritici PST-78</name>
    <dbReference type="NCBI Taxonomy" id="1165861"/>
    <lineage>
        <taxon>Eukaryota</taxon>
        <taxon>Fungi</taxon>
        <taxon>Dikarya</taxon>
        <taxon>Basidiomycota</taxon>
        <taxon>Pucciniomycotina</taxon>
        <taxon>Pucciniomycetes</taxon>
        <taxon>Pucciniales</taxon>
        <taxon>Pucciniaceae</taxon>
        <taxon>Puccinia</taxon>
    </lineage>
</organism>
<evidence type="ECO:0000313" key="1">
    <source>
        <dbReference type="EMBL" id="KNE87383.1"/>
    </source>
</evidence>